<accession>A0AAW5W1C2</accession>
<evidence type="ECO:0000313" key="3">
    <source>
        <dbReference type="Proteomes" id="UP001208074"/>
    </source>
</evidence>
<gene>
    <name evidence="2" type="ORF">OSH02_19020</name>
</gene>
<organism evidence="2 3">
    <name type="scientific">Alcaligenes phenolicus</name>
    <dbReference type="NCBI Taxonomy" id="232846"/>
    <lineage>
        <taxon>Bacteria</taxon>
        <taxon>Pseudomonadati</taxon>
        <taxon>Pseudomonadota</taxon>
        <taxon>Betaproteobacteria</taxon>
        <taxon>Burkholderiales</taxon>
        <taxon>Alcaligenaceae</taxon>
        <taxon>Alcaligenes</taxon>
    </lineage>
</organism>
<dbReference type="GeneID" id="96773410"/>
<dbReference type="RefSeq" id="WP_149721195.1">
    <property type="nucleotide sequence ID" value="NZ_DAMBOE010000004.1"/>
</dbReference>
<feature type="chain" id="PRO_5043890876" evidence="1">
    <location>
        <begin position="24"/>
        <end position="199"/>
    </location>
</feature>
<feature type="signal peptide" evidence="1">
    <location>
        <begin position="1"/>
        <end position="23"/>
    </location>
</feature>
<dbReference type="Proteomes" id="UP001208074">
    <property type="component" value="Unassembled WGS sequence"/>
</dbReference>
<protein>
    <submittedName>
        <fullName evidence="2">Uncharacterized protein</fullName>
    </submittedName>
</protein>
<evidence type="ECO:0000256" key="1">
    <source>
        <dbReference type="SAM" id="SignalP"/>
    </source>
</evidence>
<name>A0AAW5W1C2_9BURK</name>
<keyword evidence="1" id="KW-0732">Signal</keyword>
<evidence type="ECO:0000313" key="2">
    <source>
        <dbReference type="EMBL" id="MCX5567470.1"/>
    </source>
</evidence>
<dbReference type="EMBL" id="JAPKNB010000022">
    <property type="protein sequence ID" value="MCX5567470.1"/>
    <property type="molecule type" value="Genomic_DNA"/>
</dbReference>
<comment type="caution">
    <text evidence="2">The sequence shown here is derived from an EMBL/GenBank/DDBJ whole genome shotgun (WGS) entry which is preliminary data.</text>
</comment>
<dbReference type="AlphaFoldDB" id="A0AAW5W1C2"/>
<reference evidence="2" key="1">
    <citation type="submission" date="2022-11" db="EMBL/GenBank/DDBJ databases">
        <title>Biodiversity and phylogenetic relationships of bacteria.</title>
        <authorList>
            <person name="Machado R.A.R."/>
            <person name="Bhat A."/>
            <person name="Loulou A."/>
            <person name="Kallel S."/>
        </authorList>
    </citation>
    <scope>NUCLEOTIDE SEQUENCE</scope>
    <source>
        <strain evidence="2">DSM 16503</strain>
    </source>
</reference>
<sequence>MKFLKLAGLSFFVSLSFAGIANAQSAGKPVSFPANLKWSPMTLVGFNTGNMEMPHASRAEISLARSIWDKEIESTGPGIKPNTKSPSFILLKAFSAGNEQFVFSIFDSGFSNGCIPPANGRGIEDMYSICPMRVTQMNTTQSASQDFPEYCHLYPEPAEKPGEINQSQIAFDANTMTAYFRTIQYGKHVAACDRTLRIQ</sequence>
<proteinExistence type="predicted"/>